<organism evidence="5 6">
    <name type="scientific">Vineibacter terrae</name>
    <dbReference type="NCBI Taxonomy" id="2586908"/>
    <lineage>
        <taxon>Bacteria</taxon>
        <taxon>Pseudomonadati</taxon>
        <taxon>Pseudomonadota</taxon>
        <taxon>Alphaproteobacteria</taxon>
        <taxon>Hyphomicrobiales</taxon>
        <taxon>Vineibacter</taxon>
    </lineage>
</organism>
<keyword evidence="1 5" id="KW-0808">Transferase</keyword>
<dbReference type="EMBL" id="VDUZ01000024">
    <property type="protein sequence ID" value="TXL73581.1"/>
    <property type="molecule type" value="Genomic_DNA"/>
</dbReference>
<evidence type="ECO:0000256" key="1">
    <source>
        <dbReference type="ARBA" id="ARBA00022679"/>
    </source>
</evidence>
<evidence type="ECO:0000259" key="4">
    <source>
        <dbReference type="PROSITE" id="PS51186"/>
    </source>
</evidence>
<evidence type="ECO:0000313" key="5">
    <source>
        <dbReference type="EMBL" id="TXL73581.1"/>
    </source>
</evidence>
<dbReference type="SUPFAM" id="SSF55729">
    <property type="entry name" value="Acyl-CoA N-acyltransferases (Nat)"/>
    <property type="match status" value="1"/>
</dbReference>
<accession>A0A5C8PJ79</accession>
<dbReference type="PANTHER" id="PTHR43792:SF8">
    <property type="entry name" value="[RIBOSOMAL PROTEIN US5]-ALANINE N-ACETYLTRANSFERASE"/>
    <property type="match status" value="1"/>
</dbReference>
<comment type="caution">
    <text evidence="5">The sequence shown here is derived from an EMBL/GenBank/DDBJ whole genome shotgun (WGS) entry which is preliminary data.</text>
</comment>
<dbReference type="RefSeq" id="WP_147848855.1">
    <property type="nucleotide sequence ID" value="NZ_VDUZ01000024.1"/>
</dbReference>
<keyword evidence="6" id="KW-1185">Reference proteome</keyword>
<feature type="domain" description="N-acetyltransferase" evidence="4">
    <location>
        <begin position="11"/>
        <end position="181"/>
    </location>
</feature>
<sequence>MSTPRLQGERVFLRAPAADDWREWAELRAASRAYLTPWEPTWGEDALTRDAYRRRLRHYMQEWRAGEGYTFFIFRSNPRQLVGGISVSNVRRGVAQSANVGYWMGEAHAGQGLMTEALRAMLPFIFDEVRLNRLEAACLPTNGASRAVLRKVGFREEGIARHYLKINGKWHDHLLFGLLVGDYRTLYGR</sequence>
<gene>
    <name evidence="5" type="ORF">FHP25_20600</name>
</gene>
<evidence type="ECO:0000256" key="3">
    <source>
        <dbReference type="ARBA" id="ARBA00038502"/>
    </source>
</evidence>
<evidence type="ECO:0000313" key="6">
    <source>
        <dbReference type="Proteomes" id="UP000321638"/>
    </source>
</evidence>
<protein>
    <submittedName>
        <fullName evidence="5">GNAT family N-acetyltransferase</fullName>
    </submittedName>
</protein>
<evidence type="ECO:0000256" key="2">
    <source>
        <dbReference type="ARBA" id="ARBA00023315"/>
    </source>
</evidence>
<dbReference type="InterPro" id="IPR051531">
    <property type="entry name" value="N-acetyltransferase"/>
</dbReference>
<dbReference type="InterPro" id="IPR016181">
    <property type="entry name" value="Acyl_CoA_acyltransferase"/>
</dbReference>
<dbReference type="OrthoDB" id="9801669at2"/>
<proteinExistence type="inferred from homology"/>
<dbReference type="PROSITE" id="PS51186">
    <property type="entry name" value="GNAT"/>
    <property type="match status" value="1"/>
</dbReference>
<reference evidence="5 6" key="1">
    <citation type="submission" date="2019-06" db="EMBL/GenBank/DDBJ databases">
        <title>New taxonomy in bacterial strain CC-CFT640, isolated from vineyard.</title>
        <authorList>
            <person name="Lin S.-Y."/>
            <person name="Tsai C.-F."/>
            <person name="Young C.-C."/>
        </authorList>
    </citation>
    <scope>NUCLEOTIDE SEQUENCE [LARGE SCALE GENOMIC DNA]</scope>
    <source>
        <strain evidence="5 6">CC-CFT640</strain>
    </source>
</reference>
<dbReference type="InterPro" id="IPR000182">
    <property type="entry name" value="GNAT_dom"/>
</dbReference>
<name>A0A5C8PJ79_9HYPH</name>
<dbReference type="GO" id="GO:0005737">
    <property type="term" value="C:cytoplasm"/>
    <property type="evidence" value="ECO:0007669"/>
    <property type="project" value="TreeGrafter"/>
</dbReference>
<comment type="similarity">
    <text evidence="3">Belongs to the acetyltransferase family. RimJ subfamily.</text>
</comment>
<dbReference type="Proteomes" id="UP000321638">
    <property type="component" value="Unassembled WGS sequence"/>
</dbReference>
<dbReference type="GO" id="GO:0008999">
    <property type="term" value="F:protein-N-terminal-alanine acetyltransferase activity"/>
    <property type="evidence" value="ECO:0007669"/>
    <property type="project" value="TreeGrafter"/>
</dbReference>
<dbReference type="Gene3D" id="3.40.630.30">
    <property type="match status" value="1"/>
</dbReference>
<dbReference type="AlphaFoldDB" id="A0A5C8PJ79"/>
<dbReference type="PANTHER" id="PTHR43792">
    <property type="entry name" value="GNAT FAMILY, PUTATIVE (AFU_ORTHOLOGUE AFUA_3G00765)-RELATED-RELATED"/>
    <property type="match status" value="1"/>
</dbReference>
<keyword evidence="2" id="KW-0012">Acyltransferase</keyword>
<dbReference type="Pfam" id="PF13302">
    <property type="entry name" value="Acetyltransf_3"/>
    <property type="match status" value="1"/>
</dbReference>